<accession>A0A917JAC8</accession>
<keyword evidence="3 6" id="KW-0285">Flavoprotein</keyword>
<evidence type="ECO:0000259" key="8">
    <source>
        <dbReference type="PROSITE" id="PS00624"/>
    </source>
</evidence>
<feature type="binding site" evidence="5">
    <location>
        <position position="224"/>
    </location>
    <ligand>
        <name>FAD</name>
        <dbReference type="ChEBI" id="CHEBI:57692"/>
    </ligand>
</feature>
<dbReference type="PROSITE" id="PS00624">
    <property type="entry name" value="GMC_OXRED_2"/>
    <property type="match status" value="1"/>
</dbReference>
<dbReference type="Pfam" id="PF05199">
    <property type="entry name" value="GMC_oxred_C"/>
    <property type="match status" value="1"/>
</dbReference>
<evidence type="ECO:0000313" key="9">
    <source>
        <dbReference type="EMBL" id="GGI52090.1"/>
    </source>
</evidence>
<dbReference type="PROSITE" id="PS00623">
    <property type="entry name" value="GMC_OXRED_1"/>
    <property type="match status" value="1"/>
</dbReference>
<dbReference type="Gene3D" id="3.50.50.60">
    <property type="entry name" value="FAD/NAD(P)-binding domain"/>
    <property type="match status" value="1"/>
</dbReference>
<evidence type="ECO:0000313" key="10">
    <source>
        <dbReference type="Proteomes" id="UP000662074"/>
    </source>
</evidence>
<keyword evidence="4 5" id="KW-0274">FAD</keyword>
<comment type="similarity">
    <text evidence="2 6">Belongs to the GMC oxidoreductase family.</text>
</comment>
<dbReference type="InterPro" id="IPR012132">
    <property type="entry name" value="GMC_OxRdtase"/>
</dbReference>
<name>A0A917JAC8_9SPHI</name>
<evidence type="ECO:0000256" key="1">
    <source>
        <dbReference type="ARBA" id="ARBA00001974"/>
    </source>
</evidence>
<dbReference type="Pfam" id="PF00732">
    <property type="entry name" value="GMC_oxred_N"/>
    <property type="match status" value="1"/>
</dbReference>
<dbReference type="Gene3D" id="3.30.560.10">
    <property type="entry name" value="Glucose Oxidase, domain 3"/>
    <property type="match status" value="1"/>
</dbReference>
<dbReference type="PANTHER" id="PTHR11552:SF147">
    <property type="entry name" value="CHOLINE DEHYDROGENASE, MITOCHONDRIAL"/>
    <property type="match status" value="1"/>
</dbReference>
<feature type="binding site" evidence="5">
    <location>
        <position position="86"/>
    </location>
    <ligand>
        <name>FAD</name>
        <dbReference type="ChEBI" id="CHEBI:57692"/>
    </ligand>
</feature>
<feature type="domain" description="Glucose-methanol-choline oxidoreductase N-terminal" evidence="8">
    <location>
        <begin position="259"/>
        <end position="273"/>
    </location>
</feature>
<proteinExistence type="inferred from homology"/>
<organism evidence="9 10">
    <name type="scientific">Mucilaginibacter galii</name>
    <dbReference type="NCBI Taxonomy" id="2005073"/>
    <lineage>
        <taxon>Bacteria</taxon>
        <taxon>Pseudomonadati</taxon>
        <taxon>Bacteroidota</taxon>
        <taxon>Sphingobacteriia</taxon>
        <taxon>Sphingobacteriales</taxon>
        <taxon>Sphingobacteriaceae</taxon>
        <taxon>Mucilaginibacter</taxon>
    </lineage>
</organism>
<dbReference type="GO" id="GO:0050660">
    <property type="term" value="F:flavin adenine dinucleotide binding"/>
    <property type="evidence" value="ECO:0007669"/>
    <property type="project" value="InterPro"/>
</dbReference>
<feature type="domain" description="Glucose-methanol-choline oxidoreductase N-terminal" evidence="7">
    <location>
        <begin position="84"/>
        <end position="107"/>
    </location>
</feature>
<keyword evidence="10" id="KW-1185">Reference proteome</keyword>
<dbReference type="InterPro" id="IPR000172">
    <property type="entry name" value="GMC_OxRdtase_N"/>
</dbReference>
<protein>
    <submittedName>
        <fullName evidence="9">Choline dehydrogenase</fullName>
    </submittedName>
</protein>
<evidence type="ECO:0000256" key="6">
    <source>
        <dbReference type="RuleBase" id="RU003968"/>
    </source>
</evidence>
<dbReference type="PANTHER" id="PTHR11552">
    <property type="entry name" value="GLUCOSE-METHANOL-CHOLINE GMC OXIDOREDUCTASE"/>
    <property type="match status" value="1"/>
</dbReference>
<sequence length="518" mass="56145">MLSDLSYYNYIIIGAGASGCVLANRLSADASASVLLLEAGGEDKHPDIADIGGFVRLWGTGADWNLKTTPQPGMTNRSITLNQGKVLGGSSSINAMMYVRGNAANFDEWSTLGAKGWSYKEVLPYFKQIEDYTGGDTSYHGKGGEISLSDCPDDIMRSPEFLLAAQQAGYNEPHFDYNGAKQTNSAGYLQFHIDAKQKRESGATAFLHPVIHRSNLTVLTKAQVKRILIENNVAVGVEYVIDNFTYTAFAVNEVILSAGALASPKILMLSGIGPEAHLDHMDIDVVADIPGVGKNLQDHVQVPLIYQTKKQAENATLLTGNVLFVKTTFTDYAPDVQINFTPGIPTPLVPLLPKFEVPVCIFLAILVQPLSRGEVRLASANYAEAPEINPNYLHEPADVEALAEAVEIIRNITTQPAFNTMNVSEVVPGKTPVSDYIREQSTTIWHPAGTCKMGTDASAVVDERLRVHGIKNLRVADASIMPVITSGNTVATCFMIGEKAAAMIMEDHKIKQEIYINS</sequence>
<evidence type="ECO:0000256" key="3">
    <source>
        <dbReference type="ARBA" id="ARBA00022630"/>
    </source>
</evidence>
<dbReference type="GO" id="GO:0016614">
    <property type="term" value="F:oxidoreductase activity, acting on CH-OH group of donors"/>
    <property type="evidence" value="ECO:0007669"/>
    <property type="project" value="InterPro"/>
</dbReference>
<comment type="caution">
    <text evidence="9">The sequence shown here is derived from an EMBL/GenBank/DDBJ whole genome shotgun (WGS) entry which is preliminary data.</text>
</comment>
<dbReference type="AlphaFoldDB" id="A0A917JAC8"/>
<reference evidence="9" key="2">
    <citation type="submission" date="2020-09" db="EMBL/GenBank/DDBJ databases">
        <authorList>
            <person name="Sun Q."/>
            <person name="Sedlacek I."/>
        </authorList>
    </citation>
    <scope>NUCLEOTIDE SEQUENCE</scope>
    <source>
        <strain evidence="9">CCM 8711</strain>
    </source>
</reference>
<dbReference type="InterPro" id="IPR036188">
    <property type="entry name" value="FAD/NAD-bd_sf"/>
</dbReference>
<gene>
    <name evidence="9" type="ORF">GCM10011425_33020</name>
</gene>
<evidence type="ECO:0000256" key="5">
    <source>
        <dbReference type="PIRSR" id="PIRSR000137-2"/>
    </source>
</evidence>
<dbReference type="Proteomes" id="UP000662074">
    <property type="component" value="Unassembled WGS sequence"/>
</dbReference>
<feature type="binding site" evidence="5">
    <location>
        <begin position="445"/>
        <end position="446"/>
    </location>
    <ligand>
        <name>FAD</name>
        <dbReference type="ChEBI" id="CHEBI:57692"/>
    </ligand>
</feature>
<dbReference type="EMBL" id="BMDO01000010">
    <property type="protein sequence ID" value="GGI52090.1"/>
    <property type="molecule type" value="Genomic_DNA"/>
</dbReference>
<reference evidence="9" key="1">
    <citation type="journal article" date="2014" name="Int. J. Syst. Evol. Microbiol.">
        <title>Complete genome sequence of Corynebacterium casei LMG S-19264T (=DSM 44701T), isolated from a smear-ripened cheese.</title>
        <authorList>
            <consortium name="US DOE Joint Genome Institute (JGI-PGF)"/>
            <person name="Walter F."/>
            <person name="Albersmeier A."/>
            <person name="Kalinowski J."/>
            <person name="Ruckert C."/>
        </authorList>
    </citation>
    <scope>NUCLEOTIDE SEQUENCE</scope>
    <source>
        <strain evidence="9">CCM 8711</strain>
    </source>
</reference>
<comment type="cofactor">
    <cofactor evidence="1 5">
        <name>FAD</name>
        <dbReference type="ChEBI" id="CHEBI:57692"/>
    </cofactor>
</comment>
<evidence type="ECO:0000256" key="2">
    <source>
        <dbReference type="ARBA" id="ARBA00010790"/>
    </source>
</evidence>
<dbReference type="RefSeq" id="WP_188418202.1">
    <property type="nucleotide sequence ID" value="NZ_BMDO01000010.1"/>
</dbReference>
<evidence type="ECO:0000259" key="7">
    <source>
        <dbReference type="PROSITE" id="PS00623"/>
    </source>
</evidence>
<dbReference type="SUPFAM" id="SSF54373">
    <property type="entry name" value="FAD-linked reductases, C-terminal domain"/>
    <property type="match status" value="1"/>
</dbReference>
<dbReference type="InterPro" id="IPR007867">
    <property type="entry name" value="GMC_OxRtase_C"/>
</dbReference>
<dbReference type="SUPFAM" id="SSF51905">
    <property type="entry name" value="FAD/NAD(P)-binding domain"/>
    <property type="match status" value="1"/>
</dbReference>
<evidence type="ECO:0000256" key="4">
    <source>
        <dbReference type="ARBA" id="ARBA00022827"/>
    </source>
</evidence>
<dbReference type="PIRSF" id="PIRSF000137">
    <property type="entry name" value="Alcohol_oxidase"/>
    <property type="match status" value="1"/>
</dbReference>